<dbReference type="Pfam" id="PF00293">
    <property type="entry name" value="NUDIX"/>
    <property type="match status" value="1"/>
</dbReference>
<dbReference type="PANTHER" id="PTHR11839:SF18">
    <property type="entry name" value="NUDIX HYDROLASE DOMAIN-CONTAINING PROTEIN"/>
    <property type="match status" value="1"/>
</dbReference>
<dbReference type="CDD" id="cd03424">
    <property type="entry name" value="NUDIX_ADPRase_Nudt5_UGPPase_Nudt14"/>
    <property type="match status" value="1"/>
</dbReference>
<comment type="caution">
    <text evidence="3">The sequence shown here is derived from an EMBL/GenBank/DDBJ whole genome shotgun (WGS) entry which is preliminary data.</text>
</comment>
<reference evidence="3" key="1">
    <citation type="submission" date="2020-08" db="EMBL/GenBank/DDBJ databases">
        <authorList>
            <person name="Cejkova D."/>
            <person name="Kubasova T."/>
            <person name="Jahodarova E."/>
            <person name="Rychlik I."/>
        </authorList>
    </citation>
    <scope>NUCLEOTIDE SEQUENCE</scope>
    <source>
        <strain evidence="3">An420c</strain>
    </source>
</reference>
<dbReference type="InterPro" id="IPR000086">
    <property type="entry name" value="NUDIX_hydrolase_dom"/>
</dbReference>
<keyword evidence="2 3" id="KW-0378">Hydrolase</keyword>
<dbReference type="GO" id="GO:0006753">
    <property type="term" value="P:nucleoside phosphate metabolic process"/>
    <property type="evidence" value="ECO:0007669"/>
    <property type="project" value="TreeGrafter"/>
</dbReference>
<gene>
    <name evidence="3" type="ORF">H6A13_05480</name>
</gene>
<dbReference type="EMBL" id="JACJLV010000013">
    <property type="protein sequence ID" value="MBM6826555.1"/>
    <property type="molecule type" value="Genomic_DNA"/>
</dbReference>
<dbReference type="SUPFAM" id="SSF55811">
    <property type="entry name" value="Nudix"/>
    <property type="match status" value="1"/>
</dbReference>
<dbReference type="GO" id="GO:0019693">
    <property type="term" value="P:ribose phosphate metabolic process"/>
    <property type="evidence" value="ECO:0007669"/>
    <property type="project" value="TreeGrafter"/>
</dbReference>
<protein>
    <submittedName>
        <fullName evidence="3">NUDIX hydrolase</fullName>
    </submittedName>
</protein>
<comment type="cofactor">
    <cofactor evidence="1">
        <name>Mg(2+)</name>
        <dbReference type="ChEBI" id="CHEBI:18420"/>
    </cofactor>
</comment>
<evidence type="ECO:0000313" key="3">
    <source>
        <dbReference type="EMBL" id="MBM6826555.1"/>
    </source>
</evidence>
<accession>A0A939BBM7</accession>
<dbReference type="GO" id="GO:0016787">
    <property type="term" value="F:hydrolase activity"/>
    <property type="evidence" value="ECO:0007669"/>
    <property type="project" value="UniProtKB-KW"/>
</dbReference>
<dbReference type="PANTHER" id="PTHR11839">
    <property type="entry name" value="UDP/ADP-SUGAR PYROPHOSPHATASE"/>
    <property type="match status" value="1"/>
</dbReference>
<dbReference type="Gene3D" id="3.90.79.10">
    <property type="entry name" value="Nucleoside Triphosphate Pyrophosphohydrolase"/>
    <property type="match status" value="1"/>
</dbReference>
<reference evidence="3" key="2">
    <citation type="journal article" date="2021" name="Sci. Rep.">
        <title>The distribution of antibiotic resistance genes in chicken gut microbiota commensals.</title>
        <authorList>
            <person name="Juricova H."/>
            <person name="Matiasovicova J."/>
            <person name="Kubasova T."/>
            <person name="Cejkova D."/>
            <person name="Rychlik I."/>
        </authorList>
    </citation>
    <scope>NUCLEOTIDE SEQUENCE</scope>
    <source>
        <strain evidence="3">An420c</strain>
    </source>
</reference>
<name>A0A939BBM7_9CLOT</name>
<evidence type="ECO:0000256" key="2">
    <source>
        <dbReference type="ARBA" id="ARBA00022801"/>
    </source>
</evidence>
<keyword evidence="4" id="KW-1185">Reference proteome</keyword>
<dbReference type="InterPro" id="IPR015797">
    <property type="entry name" value="NUDIX_hydrolase-like_dom_sf"/>
</dbReference>
<evidence type="ECO:0000313" key="4">
    <source>
        <dbReference type="Proteomes" id="UP000713880"/>
    </source>
</evidence>
<proteinExistence type="predicted"/>
<dbReference type="PROSITE" id="PS51462">
    <property type="entry name" value="NUDIX"/>
    <property type="match status" value="1"/>
</dbReference>
<sequence length="179" mass="20258">MGENVKRTGRELAYQGSILTVYKDYMEFENGNTAIFDFIHHDGAAAVVPVLPDGRLLMVCQYRNALERDTLEIPAGKLDDPGEEGILCAARELEEETGYRCDQLERLLTLRTTVAFCDEKIEIFVARNLIKTKQHLDEDEYVDVKAYTVEELKNKIFAGEIQDSKTIAAILAYEAKYGI</sequence>
<dbReference type="RefSeq" id="WP_204908661.1">
    <property type="nucleotide sequence ID" value="NZ_JACJLV010000013.1"/>
</dbReference>
<organism evidence="3 4">
    <name type="scientific">Mordavella massiliensis</name>
    <dbReference type="NCBI Taxonomy" id="1871024"/>
    <lineage>
        <taxon>Bacteria</taxon>
        <taxon>Bacillati</taxon>
        <taxon>Bacillota</taxon>
        <taxon>Clostridia</taxon>
        <taxon>Eubacteriales</taxon>
        <taxon>Clostridiaceae</taxon>
        <taxon>Mordavella</taxon>
    </lineage>
</organism>
<dbReference type="AlphaFoldDB" id="A0A939BBM7"/>
<evidence type="ECO:0000256" key="1">
    <source>
        <dbReference type="ARBA" id="ARBA00001946"/>
    </source>
</evidence>
<dbReference type="Proteomes" id="UP000713880">
    <property type="component" value="Unassembled WGS sequence"/>
</dbReference>